<dbReference type="InterPro" id="IPR011330">
    <property type="entry name" value="Glyco_hydro/deAcase_b/a-brl"/>
</dbReference>
<dbReference type="SUPFAM" id="SSF88713">
    <property type="entry name" value="Glycoside hydrolase/deacetylase"/>
    <property type="match status" value="1"/>
</dbReference>
<keyword evidence="2" id="KW-0119">Carbohydrate metabolism</keyword>
<comment type="caution">
    <text evidence="4">The sequence shown here is derived from an EMBL/GenBank/DDBJ whole genome shotgun (WGS) entry which is preliminary data.</text>
</comment>
<dbReference type="InterPro" id="IPR052046">
    <property type="entry name" value="GH57_Enzymes"/>
</dbReference>
<proteinExistence type="inferred from homology"/>
<dbReference type="Gene3D" id="3.20.110.20">
    <property type="match status" value="1"/>
</dbReference>
<evidence type="ECO:0000259" key="3">
    <source>
        <dbReference type="Pfam" id="PF03065"/>
    </source>
</evidence>
<accession>K6GFK5</accession>
<dbReference type="PANTHER" id="PTHR36306:SF3">
    <property type="entry name" value="GLYCOSIDE HYDROLASE FAMILY 57"/>
    <property type="match status" value="1"/>
</dbReference>
<dbReference type="Pfam" id="PF12055">
    <property type="entry name" value="DUF3536"/>
    <property type="match status" value="1"/>
</dbReference>
<gene>
    <name evidence="4" type="ORF">B193_1401</name>
</gene>
<evidence type="ECO:0000313" key="4">
    <source>
        <dbReference type="EMBL" id="EKO39869.1"/>
    </source>
</evidence>
<dbReference type="Pfam" id="PF03065">
    <property type="entry name" value="Glyco_hydro_57"/>
    <property type="match status" value="1"/>
</dbReference>
<sequence length="809" mass="91524">MSERHICIHGHFYQPPRDNPWLEDIEVQDSAYPYHDWNERITAECYAANAISRALDQQGRIARLVNNYARISFNFGPTLLPWMQAHAPGAYAAILEADRSSTEKYAGHGSALAQAYNHMILPLANDRDKYTQIIWGIKDFEYRFKRKPEGLWLPEAAVDLKSLEILAELGMVFVLLAPRQARRVRSLPDGPWREAGEWDIDPGQAYVVALPSGQTIHAFFYDGPISKAVAFEGLLNNGEDFANRLLSGFPEQDDGPRLMHIATDGESYGHHHRGGEMALTRALDYIESNKLARLTNYGQYLEEHPASQAVEIVENSSWSCIHGIERWRADCGCNSGGHPEWNQSWRAPLRQALDWLRDSVMPRFEQAAGALLDDPWAARDAYIDVVVDRSTERVGRFLGSQTSRRLSLEEEIMALKLMELQRHAMLMYTSCGWFFDELSGLETVQVIQYAGRVVQLAEDLFGQAFEAEFLDRLEQAKSAIPEHVNGKVIYNRFVKPAMLTLKDVGAHFAMSSLFAEYGERDVIYAYSISTENYRRFQSGKTKLAVGRVTVTSEVTYEHLTLWFGVLHLGDHNITYGISESLEPKRYEALVKDLSEAFSGADMAKTLRILEEYFETSTYALASLFVDERRKILGMIMDPILRDAQAAYDALYEQHAPLIRFLREVGTPQPRALAVAADLCLQAKLSKALTSEEPDVAMVAPLLEEARLAGVNLDGARLGFLLKTTVERLAEQLFDNPGDYSCMERLNNAAALVRSVPFDVNLWRPQTLCFKIIHTHWSDYKRRAVQGEAEALKWIRSVTVLAENFSVQLP</sequence>
<dbReference type="AlphaFoldDB" id="K6GFK5"/>
<dbReference type="EMBL" id="ALAO01000109">
    <property type="protein sequence ID" value="EKO39869.1"/>
    <property type="molecule type" value="Genomic_DNA"/>
</dbReference>
<evidence type="ECO:0000313" key="5">
    <source>
        <dbReference type="Proteomes" id="UP000006272"/>
    </source>
</evidence>
<protein>
    <submittedName>
        <fullName evidence="4">Alpha-amylase/alpha-mannosidase</fullName>
    </submittedName>
</protein>
<organism evidence="4 5">
    <name type="scientific">Solidesulfovibrio magneticus str. Maddingley MBC34</name>
    <dbReference type="NCBI Taxonomy" id="1206767"/>
    <lineage>
        <taxon>Bacteria</taxon>
        <taxon>Pseudomonadati</taxon>
        <taxon>Thermodesulfobacteriota</taxon>
        <taxon>Desulfovibrionia</taxon>
        <taxon>Desulfovibrionales</taxon>
        <taxon>Desulfovibrionaceae</taxon>
        <taxon>Solidesulfovibrio</taxon>
    </lineage>
</organism>
<comment type="similarity">
    <text evidence="1">Belongs to the glycosyl hydrolase 57 family.</text>
</comment>
<dbReference type="CDD" id="cd10797">
    <property type="entry name" value="GH57N_APU_like_1"/>
    <property type="match status" value="1"/>
</dbReference>
<feature type="domain" description="Glycoside hydrolase family 57 N-terminal" evidence="3">
    <location>
        <begin position="107"/>
        <end position="310"/>
    </location>
</feature>
<reference evidence="4 5" key="1">
    <citation type="submission" date="2012-07" db="EMBL/GenBank/DDBJ databases">
        <title>Draft genome sequence of Desulfovibrio magneticus str. Maddingley MBC34 obtained from a metagenomic sequence of a methanogenic enrichment isolated from coal-seam formation water in Victoria, Australia.</title>
        <authorList>
            <person name="Greenfield P."/>
            <person name="Hendry P."/>
            <person name="Li D."/>
            <person name="Rosewarne C.P."/>
            <person name="Tran-Dinh N."/>
            <person name="Elbourne L.D.H."/>
            <person name="Paulsen I.T."/>
            <person name="Midgley D.J."/>
        </authorList>
    </citation>
    <scope>NUCLEOTIDE SEQUENCE [LARGE SCALE GENOMIC DNA]</scope>
    <source>
        <strain evidence="5">Maddingley MBC34</strain>
    </source>
</reference>
<dbReference type="Proteomes" id="UP000006272">
    <property type="component" value="Unassembled WGS sequence"/>
</dbReference>
<dbReference type="GO" id="GO:0005975">
    <property type="term" value="P:carbohydrate metabolic process"/>
    <property type="evidence" value="ECO:0007669"/>
    <property type="project" value="InterPro"/>
</dbReference>
<evidence type="ECO:0000256" key="1">
    <source>
        <dbReference type="ARBA" id="ARBA00006821"/>
    </source>
</evidence>
<evidence type="ECO:0000256" key="2">
    <source>
        <dbReference type="ARBA" id="ARBA00023277"/>
    </source>
</evidence>
<dbReference type="InterPro" id="IPR021923">
    <property type="entry name" value="DUF3536"/>
</dbReference>
<dbReference type="InterPro" id="IPR004300">
    <property type="entry name" value="Glyco_hydro_57_N"/>
</dbReference>
<dbReference type="PANTHER" id="PTHR36306">
    <property type="entry name" value="ALPHA-AMYLASE-RELATED-RELATED"/>
    <property type="match status" value="1"/>
</dbReference>
<name>K6GFK5_9BACT</name>
<dbReference type="PATRIC" id="fig|1206767.3.peg.1366"/>
<dbReference type="GO" id="GO:0003824">
    <property type="term" value="F:catalytic activity"/>
    <property type="evidence" value="ECO:0007669"/>
    <property type="project" value="InterPro"/>
</dbReference>